<comment type="caution">
    <text evidence="2">The sequence shown here is derived from an EMBL/GenBank/DDBJ whole genome shotgun (WGS) entry which is preliminary data.</text>
</comment>
<feature type="compositionally biased region" description="Low complexity" evidence="1">
    <location>
        <begin position="190"/>
        <end position="204"/>
    </location>
</feature>
<proteinExistence type="predicted"/>
<dbReference type="EMBL" id="JAFMPY010000048">
    <property type="protein sequence ID" value="MBO0906530.1"/>
    <property type="molecule type" value="Genomic_DNA"/>
</dbReference>
<feature type="region of interest" description="Disordered" evidence="1">
    <location>
        <begin position="185"/>
        <end position="222"/>
    </location>
</feature>
<name>A0ABS3JA60_9HYPH</name>
<dbReference type="Proteomes" id="UP000664288">
    <property type="component" value="Unassembled WGS sequence"/>
</dbReference>
<evidence type="ECO:0000256" key="1">
    <source>
        <dbReference type="SAM" id="MobiDB-lite"/>
    </source>
</evidence>
<organism evidence="2 3">
    <name type="scientific">Jiella sonneratiae</name>
    <dbReference type="NCBI Taxonomy" id="2816856"/>
    <lineage>
        <taxon>Bacteria</taxon>
        <taxon>Pseudomonadati</taxon>
        <taxon>Pseudomonadota</taxon>
        <taxon>Alphaproteobacteria</taxon>
        <taxon>Hyphomicrobiales</taxon>
        <taxon>Aurantimonadaceae</taxon>
        <taxon>Jiella</taxon>
    </lineage>
</organism>
<accession>A0ABS3JA60</accession>
<evidence type="ECO:0000313" key="2">
    <source>
        <dbReference type="EMBL" id="MBO0906530.1"/>
    </source>
</evidence>
<keyword evidence="3" id="KW-1185">Reference proteome</keyword>
<dbReference type="RefSeq" id="WP_207353155.1">
    <property type="nucleotide sequence ID" value="NZ_JAFMPY010000048.1"/>
</dbReference>
<gene>
    <name evidence="2" type="ORF">J1C47_23025</name>
</gene>
<evidence type="ECO:0000313" key="3">
    <source>
        <dbReference type="Proteomes" id="UP000664288"/>
    </source>
</evidence>
<sequence>MADRPFNERLRDALASGSSAIVAATIGEAQQISADAAKAAEDAKARALDPLLADAEIEAARKAASDAEFTMQRMAEAVRVLGEKREEFRKAEDQAERGRVYAAALQVRNDAAARLAAEYPDLANRLGGLLADVVAADAAVEAANRNLPIGKARIEGVEMTARPGFLPHLNQPALTRMTIPSFNAQSVDPTWGEGRTGATAGRAFRPNRIGSGPASVNRGEAA</sequence>
<reference evidence="2 3" key="1">
    <citation type="submission" date="2021-03" db="EMBL/GenBank/DDBJ databases">
        <title>Whole genome sequence of Jiella sp. MQZ13P-4.</title>
        <authorList>
            <person name="Tuo L."/>
        </authorList>
    </citation>
    <scope>NUCLEOTIDE SEQUENCE [LARGE SCALE GENOMIC DNA]</scope>
    <source>
        <strain evidence="2 3">MQZ13P-4</strain>
    </source>
</reference>
<protein>
    <submittedName>
        <fullName evidence="2">Uncharacterized protein</fullName>
    </submittedName>
</protein>